<dbReference type="GO" id="GO:0008270">
    <property type="term" value="F:zinc ion binding"/>
    <property type="evidence" value="ECO:0007669"/>
    <property type="project" value="InterPro"/>
</dbReference>
<evidence type="ECO:0000256" key="2">
    <source>
        <dbReference type="ARBA" id="ARBA00022737"/>
    </source>
</evidence>
<dbReference type="EMBL" id="JARAOO010000010">
    <property type="protein sequence ID" value="KAJ7954591.1"/>
    <property type="molecule type" value="Genomic_DNA"/>
</dbReference>
<dbReference type="InterPro" id="IPR011990">
    <property type="entry name" value="TPR-like_helical_dom_sf"/>
</dbReference>
<organism evidence="5 6">
    <name type="scientific">Quillaja saponaria</name>
    <name type="common">Soap bark tree</name>
    <dbReference type="NCBI Taxonomy" id="32244"/>
    <lineage>
        <taxon>Eukaryota</taxon>
        <taxon>Viridiplantae</taxon>
        <taxon>Streptophyta</taxon>
        <taxon>Embryophyta</taxon>
        <taxon>Tracheophyta</taxon>
        <taxon>Spermatophyta</taxon>
        <taxon>Magnoliopsida</taxon>
        <taxon>eudicotyledons</taxon>
        <taxon>Gunneridae</taxon>
        <taxon>Pentapetalae</taxon>
        <taxon>rosids</taxon>
        <taxon>fabids</taxon>
        <taxon>Fabales</taxon>
        <taxon>Quillajaceae</taxon>
        <taxon>Quillaja</taxon>
    </lineage>
</organism>
<sequence length="521" mass="58304">MLTKMMEEFQLLRSNQQQNHPPQGPVRVDGRHVEVAEMENNDGVPRQVPGIQIGPGVHGTPGIPPVGGRGGNGVQDLPNLGFFGGIPTMNGQNRGNGGYVPEAMNAGISECLQEGYKRQLHGQAMKLGFSSDQLYILASKLSLALYMFLRMVELKSEIDSVALVTAISAYCDNIAEAHAIFDGMPSKDVISWTALIHAYVKNGFFNEGLKLFRGMNMKGLKPDSLSISSILPACARMAEHKHGREIHGYLLRNNIELNHKIQNALMDISAHMVELGKFYFNCIRVPKVPPYALIVALLARQGLSDEAMIFIEEPKIGRHPEVLRKLLDGFRIHGQSKLGKRVIEQLCDLEPLNAENYVLFSNWYAESAKWHIVDKFKGTIRDMGLKPRNFHSWIVLWNKVHVFGTGDVSHPRSGRIYSELECLMEKMRSEGCTPGSDFSLHDVDEERECIQIGHSEMLALSFGLISTQAGATIRLTKNLLVCHSCHDFTKFISKIERREITLKDPNIFHHFNDGLCSCEDF</sequence>
<keyword evidence="6" id="KW-1185">Reference proteome</keyword>
<comment type="similarity">
    <text evidence="1">Belongs to the PPR family. PCMP-H subfamily.</text>
</comment>
<name>A0AAD7LAI7_QUISA</name>
<dbReference type="Pfam" id="PF20431">
    <property type="entry name" value="E_motif"/>
    <property type="match status" value="1"/>
</dbReference>
<feature type="domain" description="DYW" evidence="4">
    <location>
        <begin position="432"/>
        <end position="521"/>
    </location>
</feature>
<dbReference type="Proteomes" id="UP001163823">
    <property type="component" value="Chromosome 10"/>
</dbReference>
<dbReference type="KEGG" id="qsa:O6P43_026153"/>
<evidence type="ECO:0000313" key="5">
    <source>
        <dbReference type="EMBL" id="KAJ7954591.1"/>
    </source>
</evidence>
<dbReference type="AlphaFoldDB" id="A0AAD7LAI7"/>
<dbReference type="Pfam" id="PF14432">
    <property type="entry name" value="DYW_deaminase"/>
    <property type="match status" value="1"/>
</dbReference>
<evidence type="ECO:0000256" key="1">
    <source>
        <dbReference type="ARBA" id="ARBA00006643"/>
    </source>
</evidence>
<evidence type="ECO:0000259" key="4">
    <source>
        <dbReference type="Pfam" id="PF14432"/>
    </source>
</evidence>
<dbReference type="NCBIfam" id="TIGR00756">
    <property type="entry name" value="PPR"/>
    <property type="match status" value="1"/>
</dbReference>
<evidence type="ECO:0000256" key="3">
    <source>
        <dbReference type="PROSITE-ProRule" id="PRU00708"/>
    </source>
</evidence>
<dbReference type="InterPro" id="IPR046848">
    <property type="entry name" value="E_motif"/>
</dbReference>
<dbReference type="Gene3D" id="1.25.40.10">
    <property type="entry name" value="Tetratricopeptide repeat domain"/>
    <property type="match status" value="1"/>
</dbReference>
<accession>A0AAD7LAI7</accession>
<gene>
    <name evidence="5" type="ORF">O6P43_026153</name>
</gene>
<dbReference type="InterPro" id="IPR002885">
    <property type="entry name" value="PPR_rpt"/>
</dbReference>
<protein>
    <submittedName>
        <fullName evidence="5">Pentatricopeptide repeat</fullName>
    </submittedName>
</protein>
<dbReference type="InterPro" id="IPR046960">
    <property type="entry name" value="PPR_At4g14850-like_plant"/>
</dbReference>
<dbReference type="InterPro" id="IPR032867">
    <property type="entry name" value="DYW_dom"/>
</dbReference>
<dbReference type="GO" id="GO:0003723">
    <property type="term" value="F:RNA binding"/>
    <property type="evidence" value="ECO:0007669"/>
    <property type="project" value="InterPro"/>
</dbReference>
<evidence type="ECO:0000313" key="6">
    <source>
        <dbReference type="Proteomes" id="UP001163823"/>
    </source>
</evidence>
<reference evidence="5" key="1">
    <citation type="journal article" date="2023" name="Science">
        <title>Elucidation of the pathway for biosynthesis of saponin adjuvants from the soapbark tree.</title>
        <authorList>
            <person name="Reed J."/>
            <person name="Orme A."/>
            <person name="El-Demerdash A."/>
            <person name="Owen C."/>
            <person name="Martin L.B.B."/>
            <person name="Misra R.C."/>
            <person name="Kikuchi S."/>
            <person name="Rejzek M."/>
            <person name="Martin A.C."/>
            <person name="Harkess A."/>
            <person name="Leebens-Mack J."/>
            <person name="Louveau T."/>
            <person name="Stephenson M.J."/>
            <person name="Osbourn A."/>
        </authorList>
    </citation>
    <scope>NUCLEOTIDE SEQUENCE</scope>
    <source>
        <strain evidence="5">S10</strain>
    </source>
</reference>
<feature type="repeat" description="PPR" evidence="3">
    <location>
        <begin position="188"/>
        <end position="222"/>
    </location>
</feature>
<dbReference type="Pfam" id="PF13041">
    <property type="entry name" value="PPR_2"/>
    <property type="match status" value="1"/>
</dbReference>
<keyword evidence="2" id="KW-0677">Repeat</keyword>
<dbReference type="PANTHER" id="PTHR47926">
    <property type="entry name" value="PENTATRICOPEPTIDE REPEAT-CONTAINING PROTEIN"/>
    <property type="match status" value="1"/>
</dbReference>
<dbReference type="PROSITE" id="PS51375">
    <property type="entry name" value="PPR"/>
    <property type="match status" value="1"/>
</dbReference>
<dbReference type="GO" id="GO:0009451">
    <property type="term" value="P:RNA modification"/>
    <property type="evidence" value="ECO:0007669"/>
    <property type="project" value="InterPro"/>
</dbReference>
<comment type="caution">
    <text evidence="5">The sequence shown here is derived from an EMBL/GenBank/DDBJ whole genome shotgun (WGS) entry which is preliminary data.</text>
</comment>
<proteinExistence type="inferred from homology"/>